<dbReference type="AlphaFoldDB" id="A0AAN7J0E1"/>
<dbReference type="Gene3D" id="3.40.50.10140">
    <property type="entry name" value="Toll/interleukin-1 receptor homology (TIR) domain"/>
    <property type="match status" value="1"/>
</dbReference>
<dbReference type="InterPro" id="IPR032675">
    <property type="entry name" value="LRR_dom_sf"/>
</dbReference>
<dbReference type="EMBL" id="JAXUIC010000004">
    <property type="protein sequence ID" value="KAK4592930.1"/>
    <property type="molecule type" value="Genomic_DNA"/>
</dbReference>
<dbReference type="Proteomes" id="UP001324115">
    <property type="component" value="Unassembled WGS sequence"/>
</dbReference>
<keyword evidence="7" id="KW-1185">Reference proteome</keyword>
<dbReference type="GO" id="GO:0006952">
    <property type="term" value="P:defense response"/>
    <property type="evidence" value="ECO:0007669"/>
    <property type="project" value="UniProtKB-KW"/>
</dbReference>
<evidence type="ECO:0000256" key="4">
    <source>
        <dbReference type="ARBA" id="ARBA00023027"/>
    </source>
</evidence>
<dbReference type="InterPro" id="IPR000157">
    <property type="entry name" value="TIR_dom"/>
</dbReference>
<comment type="caution">
    <text evidence="6">The sequence shown here is derived from an EMBL/GenBank/DDBJ whole genome shotgun (WGS) entry which is preliminary data.</text>
</comment>
<gene>
    <name evidence="6" type="ORF">RGQ29_017173</name>
</gene>
<dbReference type="Gene3D" id="3.80.10.10">
    <property type="entry name" value="Ribonuclease Inhibitor"/>
    <property type="match status" value="2"/>
</dbReference>
<evidence type="ECO:0000256" key="1">
    <source>
        <dbReference type="ARBA" id="ARBA00022614"/>
    </source>
</evidence>
<dbReference type="Gene3D" id="3.40.50.300">
    <property type="entry name" value="P-loop containing nucleotide triphosphate hydrolases"/>
    <property type="match status" value="1"/>
</dbReference>
<dbReference type="Pfam" id="PF00931">
    <property type="entry name" value="NB-ARC"/>
    <property type="match status" value="1"/>
</dbReference>
<keyword evidence="4" id="KW-0520">NAD</keyword>
<dbReference type="InterPro" id="IPR042197">
    <property type="entry name" value="Apaf_helical"/>
</dbReference>
<dbReference type="InterPro" id="IPR035897">
    <property type="entry name" value="Toll_tir_struct_dom_sf"/>
</dbReference>
<dbReference type="InterPro" id="IPR002182">
    <property type="entry name" value="NB-ARC"/>
</dbReference>
<evidence type="ECO:0000256" key="3">
    <source>
        <dbReference type="ARBA" id="ARBA00022821"/>
    </source>
</evidence>
<dbReference type="GO" id="GO:0007165">
    <property type="term" value="P:signal transduction"/>
    <property type="evidence" value="ECO:0007669"/>
    <property type="project" value="InterPro"/>
</dbReference>
<dbReference type="SUPFAM" id="SSF52200">
    <property type="entry name" value="Toll/Interleukin receptor TIR domain"/>
    <property type="match status" value="1"/>
</dbReference>
<keyword evidence="2" id="KW-0677">Repeat</keyword>
<dbReference type="PANTHER" id="PTHR11017">
    <property type="entry name" value="LEUCINE-RICH REPEAT-CONTAINING PROTEIN"/>
    <property type="match status" value="1"/>
</dbReference>
<dbReference type="SUPFAM" id="SSF52540">
    <property type="entry name" value="P-loop containing nucleoside triphosphate hydrolases"/>
    <property type="match status" value="1"/>
</dbReference>
<dbReference type="SUPFAM" id="SSF52058">
    <property type="entry name" value="L domain-like"/>
    <property type="match status" value="1"/>
</dbReference>
<organism evidence="6 7">
    <name type="scientific">Quercus rubra</name>
    <name type="common">Northern red oak</name>
    <name type="synonym">Quercus borealis</name>
    <dbReference type="NCBI Taxonomy" id="3512"/>
    <lineage>
        <taxon>Eukaryota</taxon>
        <taxon>Viridiplantae</taxon>
        <taxon>Streptophyta</taxon>
        <taxon>Embryophyta</taxon>
        <taxon>Tracheophyta</taxon>
        <taxon>Spermatophyta</taxon>
        <taxon>Magnoliopsida</taxon>
        <taxon>eudicotyledons</taxon>
        <taxon>Gunneridae</taxon>
        <taxon>Pentapetalae</taxon>
        <taxon>rosids</taxon>
        <taxon>fabids</taxon>
        <taxon>Fagales</taxon>
        <taxon>Fagaceae</taxon>
        <taxon>Quercus</taxon>
    </lineage>
</organism>
<dbReference type="PROSITE" id="PS50104">
    <property type="entry name" value="TIR"/>
    <property type="match status" value="1"/>
</dbReference>
<evidence type="ECO:0000313" key="6">
    <source>
        <dbReference type="EMBL" id="KAK4592930.1"/>
    </source>
</evidence>
<evidence type="ECO:0000256" key="2">
    <source>
        <dbReference type="ARBA" id="ARBA00022737"/>
    </source>
</evidence>
<dbReference type="GO" id="GO:0043531">
    <property type="term" value="F:ADP binding"/>
    <property type="evidence" value="ECO:0007669"/>
    <property type="project" value="InterPro"/>
</dbReference>
<accession>A0AAN7J0E1</accession>
<dbReference type="InterPro" id="IPR027417">
    <property type="entry name" value="P-loop_NTPase"/>
</dbReference>
<sequence length="1171" mass="134518">MVFLTNKGASSSSSTLQCNYDVFLSFRGEDTRNNFTGHLYKALHDQGFDTFIDNDLQKGEEISMELLKTIELSTISIVVFSKNFASSTWCLKELVKIFECRSNGQQVLPIFYKVDPSEIRKQDGEYGIALAKHEEKFKDDIEKVQTWRKTLTEAANLSGFHYNDGCTEFEFIQRVLKEISSTISNHEPLFGAKHPVGIDIRAEAIELLLDMESNDVCMVGICGLGGIGKTTISKAVYNRIAHHFEGSCFLENVRERSKISGDIIQLQEKLLSKILRDSDLKVHNVSEGINLIKKRLRNKKVLLILDDVEDSKEVENLLGECNWFASGSRVIITTRDKHVLTTLGRDPRIYNVTKLNQSEALELFNQHAFQASKYEEDYSEFVEQIICYANGLPLALKIIGSDLCGKKIHEWKSALEKYKNIPHKDIQEILKISYDGLEETEKNIFLDIACFFKGCNMGEVVNILGSCDLYPDYGIGKLIDKCLITLESYGHLSMHDLLQQMGREIVQQESEELEQRSRIWRYKDAHKLLTGNMGSNKIRGIMLCSPKPAKIALKANVFKRMKNLKFLIGNVPIGEELEYLPDELRFLEWHEYPLSLSSKCCLPRQLVLLKMSESNIILENVFKQGFQYENLKMIRLRSCEFITKLPDLCCPNLEELDLSFCKNLIEVHKSIGFLEKLKYFSLCSCSRLEKFPDIHQEMNSLKVLNLIGCGIRELPSSLLYLTGLPWLTLLGCGKLTNLLVRTNKSEMQEEIVACNSFNNFLGPTGFLCLTHLQLSQCPRIKVELDSWMQPDYFPVLESLCLSETGIVTIPESISRFTRLQKLYINDCKKLREIPRLPQSIRIVDAWNCDWLDTQSSSRLWNQFGEILGILPNTVAKAATSFDSEWPQIGEDHHLILPVTEIPKWFKFNHHQSVGNSISLTSFDSKWPQIGEDHHLILPVTEIPKWFKFNHHQSVRNSISFLVGPKFSKLVVCIAFPSKDVDNDLKNCQWTVHIFINGKDQKVIGSMWWANGNNYDHVWLIYGKVNISNPSEKNRIEVQVTKHGPAISLDRMRIYAECICCPQKPNISPASSMDQCAFNDGEEDSGRVGIRRRLRRRNHRPTHARRSQKHYLSRFGWLRIRYRLWKPSSKPWRQRITNGFHGQGSSLIPNTFSMMIPRPILLHQLNPNLKRR</sequence>
<dbReference type="PRINTS" id="PR00364">
    <property type="entry name" value="DISEASERSIST"/>
</dbReference>
<evidence type="ECO:0000313" key="7">
    <source>
        <dbReference type="Proteomes" id="UP001324115"/>
    </source>
</evidence>
<reference evidence="6 7" key="1">
    <citation type="journal article" date="2023" name="G3 (Bethesda)">
        <title>A haplotype-resolved chromosome-scale genome for Quercus rubra L. provides insights into the genetics of adaptive traits for red oak species.</title>
        <authorList>
            <person name="Kapoor B."/>
            <person name="Jenkins J."/>
            <person name="Schmutz J."/>
            <person name="Zhebentyayeva T."/>
            <person name="Kuelheim C."/>
            <person name="Coggeshall M."/>
            <person name="Heim C."/>
            <person name="Lasky J.R."/>
            <person name="Leites L."/>
            <person name="Islam-Faridi N."/>
            <person name="Romero-Severson J."/>
            <person name="DeLeo V.L."/>
            <person name="Lucas S.M."/>
            <person name="Lazic D."/>
            <person name="Gailing O."/>
            <person name="Carlson J."/>
            <person name="Staton M."/>
        </authorList>
    </citation>
    <scope>NUCLEOTIDE SEQUENCE [LARGE SCALE GENOMIC DNA]</scope>
    <source>
        <strain evidence="6">Pseudo-F2</strain>
    </source>
</reference>
<keyword evidence="1" id="KW-0433">Leucine-rich repeat</keyword>
<dbReference type="InterPro" id="IPR036390">
    <property type="entry name" value="WH_DNA-bd_sf"/>
</dbReference>
<keyword evidence="3" id="KW-0611">Plant defense</keyword>
<name>A0AAN7J0E1_QUERU</name>
<evidence type="ECO:0000259" key="5">
    <source>
        <dbReference type="PROSITE" id="PS50104"/>
    </source>
</evidence>
<protein>
    <recommendedName>
        <fullName evidence="5">TIR domain-containing protein</fullName>
    </recommendedName>
</protein>
<dbReference type="Pfam" id="PF01582">
    <property type="entry name" value="TIR"/>
    <property type="match status" value="1"/>
</dbReference>
<dbReference type="SUPFAM" id="SSF46785">
    <property type="entry name" value="Winged helix' DNA-binding domain"/>
    <property type="match status" value="1"/>
</dbReference>
<dbReference type="InterPro" id="IPR044974">
    <property type="entry name" value="Disease_R_plants"/>
</dbReference>
<dbReference type="FunFam" id="3.40.50.10140:FF:000007">
    <property type="entry name" value="Disease resistance protein (TIR-NBS-LRR class)"/>
    <property type="match status" value="1"/>
</dbReference>
<dbReference type="Pfam" id="PF23282">
    <property type="entry name" value="WHD_ROQ1"/>
    <property type="match status" value="1"/>
</dbReference>
<dbReference type="Gene3D" id="1.10.8.430">
    <property type="entry name" value="Helical domain of apoptotic protease-activating factors"/>
    <property type="match status" value="1"/>
</dbReference>
<dbReference type="SMART" id="SM00255">
    <property type="entry name" value="TIR"/>
    <property type="match status" value="1"/>
</dbReference>
<dbReference type="PANTHER" id="PTHR11017:SF570">
    <property type="entry name" value="DISEASE RESISTANCE PROTEIN (TIR-NBS CLASS)-RELATED"/>
    <property type="match status" value="1"/>
</dbReference>
<dbReference type="InterPro" id="IPR058192">
    <property type="entry name" value="WHD_ROQ1-like"/>
</dbReference>
<feature type="domain" description="TIR" evidence="5">
    <location>
        <begin position="18"/>
        <end position="183"/>
    </location>
</feature>
<proteinExistence type="predicted"/>